<gene>
    <name evidence="1" type="ORF">QM481_24175</name>
</gene>
<organism evidence="1 2">
    <name type="scientific">Flectobacillus rivi</name>
    <dbReference type="NCBI Taxonomy" id="2984209"/>
    <lineage>
        <taxon>Bacteria</taxon>
        <taxon>Pseudomonadati</taxon>
        <taxon>Bacteroidota</taxon>
        <taxon>Cytophagia</taxon>
        <taxon>Cytophagales</taxon>
        <taxon>Flectobacillaceae</taxon>
        <taxon>Flectobacillus</taxon>
    </lineage>
</organism>
<proteinExistence type="predicted"/>
<name>A0ABT6Z954_9BACT</name>
<reference evidence="1 2" key="1">
    <citation type="submission" date="2023-05" db="EMBL/GenBank/DDBJ databases">
        <title>Novel species of genus Flectobacillus isolated from stream in China.</title>
        <authorList>
            <person name="Lu H."/>
        </authorList>
    </citation>
    <scope>NUCLEOTIDE SEQUENCE [LARGE SCALE GENOMIC DNA]</scope>
    <source>
        <strain evidence="1 2">LFS242W</strain>
    </source>
</reference>
<dbReference type="EMBL" id="JASHIE010000024">
    <property type="protein sequence ID" value="MDI9877662.1"/>
    <property type="molecule type" value="Genomic_DNA"/>
</dbReference>
<comment type="caution">
    <text evidence="1">The sequence shown here is derived from an EMBL/GenBank/DDBJ whole genome shotgun (WGS) entry which is preliminary data.</text>
</comment>
<evidence type="ECO:0000313" key="2">
    <source>
        <dbReference type="Proteomes" id="UP001225761"/>
    </source>
</evidence>
<accession>A0ABT6Z954</accession>
<dbReference type="Proteomes" id="UP001225761">
    <property type="component" value="Unassembled WGS sequence"/>
</dbReference>
<evidence type="ECO:0000313" key="1">
    <source>
        <dbReference type="EMBL" id="MDI9877662.1"/>
    </source>
</evidence>
<sequence>MIEDLIYKEQDDVVCIFHRQLYYDFLYKYVTEVLKEKIDEESNKHFLKVLSDMTTFEDVALITMEFSSFWMYMIMGKLKDGYAEYNIVNHPSMNEGIFQFKKRFFVENNIEGFIEEVLPDGSFKKSCWL</sequence>
<keyword evidence="2" id="KW-1185">Reference proteome</keyword>
<dbReference type="RefSeq" id="WP_283383696.1">
    <property type="nucleotide sequence ID" value="NZ_JASHIE010000024.1"/>
</dbReference>
<protein>
    <submittedName>
        <fullName evidence="1">Uncharacterized protein</fullName>
    </submittedName>
</protein>